<evidence type="ECO:0000313" key="5">
    <source>
        <dbReference type="Proteomes" id="UP000325081"/>
    </source>
</evidence>
<evidence type="ECO:0000259" key="3">
    <source>
        <dbReference type="PROSITE" id="PS50158"/>
    </source>
</evidence>
<keyword evidence="1" id="KW-0863">Zinc-finger</keyword>
<sequence>MDNLMVFRPPEHFEFPPPDYDSKSQLFTLCVHFRGHFHTNGGEKKYIGGEAYKFDFVQEGVMSLEALHRLAVREKMEGTITYWGKTECLTCDEDCNDWEIDDESLANYDYEAELGVKASGQCERKDFEAEVGVKAGGQLEPDEVVPKEKKRRKRQKCVNPHKIPRQKSVITCSNCGAKGHNKNHCKSTSLGVMSSQTEFASQLTQEDYLPPTPQSSTQEEAILPPTPQVPKTSIPNPKKPSKKPSNPNQHIAIQDGALHEAIQEQPPTIWDQLQFQQNNEPGGSSTYNMKPWKYVTFLDLNACLAKQSTKMGILLFTKVPNDICSTSRNWGIFPSKKVHTFDFLLHRQFGKTLELLIDEDM</sequence>
<organism evidence="4 5">
    <name type="scientific">Striga asiatica</name>
    <name type="common">Asiatic witchweed</name>
    <name type="synonym">Buchnera asiatica</name>
    <dbReference type="NCBI Taxonomy" id="4170"/>
    <lineage>
        <taxon>Eukaryota</taxon>
        <taxon>Viridiplantae</taxon>
        <taxon>Streptophyta</taxon>
        <taxon>Embryophyta</taxon>
        <taxon>Tracheophyta</taxon>
        <taxon>Spermatophyta</taxon>
        <taxon>Magnoliopsida</taxon>
        <taxon>eudicotyledons</taxon>
        <taxon>Gunneridae</taxon>
        <taxon>Pentapetalae</taxon>
        <taxon>asterids</taxon>
        <taxon>lamiids</taxon>
        <taxon>Lamiales</taxon>
        <taxon>Orobanchaceae</taxon>
        <taxon>Buchnereae</taxon>
        <taxon>Striga</taxon>
    </lineage>
</organism>
<reference evidence="5" key="1">
    <citation type="journal article" date="2019" name="Curr. Biol.">
        <title>Genome Sequence of Striga asiatica Provides Insight into the Evolution of Plant Parasitism.</title>
        <authorList>
            <person name="Yoshida S."/>
            <person name="Kim S."/>
            <person name="Wafula E.K."/>
            <person name="Tanskanen J."/>
            <person name="Kim Y.M."/>
            <person name="Honaas L."/>
            <person name="Yang Z."/>
            <person name="Spallek T."/>
            <person name="Conn C.E."/>
            <person name="Ichihashi Y."/>
            <person name="Cheong K."/>
            <person name="Cui S."/>
            <person name="Der J.P."/>
            <person name="Gundlach H."/>
            <person name="Jiao Y."/>
            <person name="Hori C."/>
            <person name="Ishida J.K."/>
            <person name="Kasahara H."/>
            <person name="Kiba T."/>
            <person name="Kim M.S."/>
            <person name="Koo N."/>
            <person name="Laohavisit A."/>
            <person name="Lee Y.H."/>
            <person name="Lumba S."/>
            <person name="McCourt P."/>
            <person name="Mortimer J.C."/>
            <person name="Mutuku J.M."/>
            <person name="Nomura T."/>
            <person name="Sasaki-Sekimoto Y."/>
            <person name="Seto Y."/>
            <person name="Wang Y."/>
            <person name="Wakatake T."/>
            <person name="Sakakibara H."/>
            <person name="Demura T."/>
            <person name="Yamaguchi S."/>
            <person name="Yoneyama K."/>
            <person name="Manabe R.I."/>
            <person name="Nelson D.C."/>
            <person name="Schulman A.H."/>
            <person name="Timko M.P."/>
            <person name="dePamphilis C.W."/>
            <person name="Choi D."/>
            <person name="Shirasu K."/>
        </authorList>
    </citation>
    <scope>NUCLEOTIDE SEQUENCE [LARGE SCALE GENOMIC DNA]</scope>
    <source>
        <strain evidence="5">cv. UVA1</strain>
    </source>
</reference>
<evidence type="ECO:0000256" key="2">
    <source>
        <dbReference type="SAM" id="MobiDB-lite"/>
    </source>
</evidence>
<feature type="non-terminal residue" evidence="4">
    <location>
        <position position="361"/>
    </location>
</feature>
<feature type="domain" description="CCHC-type" evidence="3">
    <location>
        <begin position="172"/>
        <end position="187"/>
    </location>
</feature>
<dbReference type="InterPro" id="IPR001878">
    <property type="entry name" value="Znf_CCHC"/>
</dbReference>
<feature type="region of interest" description="Disordered" evidence="2">
    <location>
        <begin position="140"/>
        <end position="160"/>
    </location>
</feature>
<dbReference type="GO" id="GO:0003676">
    <property type="term" value="F:nucleic acid binding"/>
    <property type="evidence" value="ECO:0007669"/>
    <property type="project" value="InterPro"/>
</dbReference>
<comment type="caution">
    <text evidence="4">The sequence shown here is derived from an EMBL/GenBank/DDBJ whole genome shotgun (WGS) entry which is preliminary data.</text>
</comment>
<dbReference type="Proteomes" id="UP000325081">
    <property type="component" value="Unassembled WGS sequence"/>
</dbReference>
<evidence type="ECO:0000256" key="1">
    <source>
        <dbReference type="PROSITE-ProRule" id="PRU00047"/>
    </source>
</evidence>
<proteinExistence type="predicted"/>
<feature type="region of interest" description="Disordered" evidence="2">
    <location>
        <begin position="207"/>
        <end position="249"/>
    </location>
</feature>
<evidence type="ECO:0000313" key="4">
    <source>
        <dbReference type="EMBL" id="GER52292.1"/>
    </source>
</evidence>
<keyword evidence="5" id="KW-1185">Reference proteome</keyword>
<accession>A0A5A7R4I0</accession>
<keyword evidence="1" id="KW-0862">Zinc</keyword>
<keyword evidence="1" id="KW-0479">Metal-binding</keyword>
<name>A0A5A7R4I0_STRAF</name>
<dbReference type="PROSITE" id="PS50158">
    <property type="entry name" value="ZF_CCHC"/>
    <property type="match status" value="1"/>
</dbReference>
<protein>
    <submittedName>
        <fullName evidence="4">Cleavage and polyadenylation specificity factor subunit 4</fullName>
    </submittedName>
</protein>
<dbReference type="GO" id="GO:0008270">
    <property type="term" value="F:zinc ion binding"/>
    <property type="evidence" value="ECO:0007669"/>
    <property type="project" value="UniProtKB-KW"/>
</dbReference>
<gene>
    <name evidence="4" type="ORF">STAS_29737</name>
</gene>
<dbReference type="EMBL" id="BKCP01010182">
    <property type="protein sequence ID" value="GER52292.1"/>
    <property type="molecule type" value="Genomic_DNA"/>
</dbReference>
<dbReference type="AlphaFoldDB" id="A0A5A7R4I0"/>